<feature type="domain" description="TROVE" evidence="7">
    <location>
        <begin position="1"/>
        <end position="200"/>
    </location>
</feature>
<gene>
    <name evidence="8" type="ORF">LCGC14_2977680</name>
</gene>
<keyword evidence="3" id="KW-0963">Cytoplasm</keyword>
<dbReference type="CDD" id="cd00198">
    <property type="entry name" value="vWFA"/>
    <property type="match status" value="1"/>
</dbReference>
<dbReference type="PROSITE" id="PS50988">
    <property type="entry name" value="TROVE"/>
    <property type="match status" value="1"/>
</dbReference>
<dbReference type="GO" id="GO:1990904">
    <property type="term" value="C:ribonucleoprotein complex"/>
    <property type="evidence" value="ECO:0007669"/>
    <property type="project" value="UniProtKB-KW"/>
</dbReference>
<evidence type="ECO:0000313" key="8">
    <source>
        <dbReference type="EMBL" id="KKK65087.1"/>
    </source>
</evidence>
<organism evidence="8">
    <name type="scientific">marine sediment metagenome</name>
    <dbReference type="NCBI Taxonomy" id="412755"/>
    <lineage>
        <taxon>unclassified sequences</taxon>
        <taxon>metagenomes</taxon>
        <taxon>ecological metagenomes</taxon>
    </lineage>
</organism>
<feature type="non-terminal residue" evidence="8">
    <location>
        <position position="1"/>
    </location>
</feature>
<dbReference type="GO" id="GO:0046872">
    <property type="term" value="F:metal ion binding"/>
    <property type="evidence" value="ECO:0007669"/>
    <property type="project" value="UniProtKB-KW"/>
</dbReference>
<evidence type="ECO:0000259" key="7">
    <source>
        <dbReference type="PROSITE" id="PS50988"/>
    </source>
</evidence>
<comment type="caution">
    <text evidence="8">The sequence shown here is derived from an EMBL/GenBank/DDBJ whole genome shotgun (WGS) entry which is preliminary data.</text>
</comment>
<evidence type="ECO:0000256" key="2">
    <source>
        <dbReference type="ARBA" id="ARBA00007814"/>
    </source>
</evidence>
<evidence type="ECO:0000256" key="4">
    <source>
        <dbReference type="ARBA" id="ARBA00022723"/>
    </source>
</evidence>
<sequence>LVSETLSRVIQRPDELSEFCAIYWKEARQPLSAQVKKGLAAAFGKFNEYSLSKYDRDGRVKLRDVLFLCHAKPKDKEEDELWKRLIDGKLAVPDTWEVSLSGGNDISKKDKWERLLKENKLGALALLRNLRNMEQENVDMSLVKTALQEIKTERVLPFRFIAAAQHAPQLEPELEAGMLKCLAIHEKLPGKTVLMVDISGSMDSQLSDRSQMRRFDAACGLAMLLREICDDVEIFSFSYSEVRVPPRRGFALRDAIVNSQEMDGTYLGRSISSVMNSVSGIDRIIVITDEQSHDRVPDPVCKAAYMVNVASYKNGIGYGAWTHIDGWSEAIIAYIQNLELSTNEQ</sequence>
<dbReference type="SUPFAM" id="SSF140864">
    <property type="entry name" value="TROVE domain-like"/>
    <property type="match status" value="1"/>
</dbReference>
<dbReference type="SUPFAM" id="SSF53300">
    <property type="entry name" value="vWA-like"/>
    <property type="match status" value="1"/>
</dbReference>
<dbReference type="Pfam" id="PF05731">
    <property type="entry name" value="TROVE"/>
    <property type="match status" value="1"/>
</dbReference>
<keyword evidence="4" id="KW-0479">Metal-binding</keyword>
<accession>A0A0F8X7I8</accession>
<evidence type="ECO:0000256" key="3">
    <source>
        <dbReference type="ARBA" id="ARBA00022490"/>
    </source>
</evidence>
<evidence type="ECO:0000256" key="5">
    <source>
        <dbReference type="ARBA" id="ARBA00022884"/>
    </source>
</evidence>
<dbReference type="InterPro" id="IPR037214">
    <property type="entry name" value="TROVE_dom_sf"/>
</dbReference>
<keyword evidence="5" id="KW-0694">RNA-binding</keyword>
<dbReference type="EMBL" id="LAZR01060725">
    <property type="protein sequence ID" value="KKK65087.1"/>
    <property type="molecule type" value="Genomic_DNA"/>
</dbReference>
<name>A0A0F8X7I8_9ZZZZ</name>
<dbReference type="GO" id="GO:0003723">
    <property type="term" value="F:RNA binding"/>
    <property type="evidence" value="ECO:0007669"/>
    <property type="project" value="UniProtKB-KW"/>
</dbReference>
<evidence type="ECO:0000256" key="1">
    <source>
        <dbReference type="ARBA" id="ARBA00004496"/>
    </source>
</evidence>
<comment type="similarity">
    <text evidence="2">Belongs to the Ro 60 kDa family.</text>
</comment>
<comment type="subcellular location">
    <subcellularLocation>
        <location evidence="1">Cytoplasm</location>
    </subcellularLocation>
</comment>
<dbReference type="PANTHER" id="PTHR14202:SF0">
    <property type="entry name" value="RNA-BINDING PROTEIN RO60"/>
    <property type="match status" value="1"/>
</dbReference>
<dbReference type="InterPro" id="IPR008858">
    <property type="entry name" value="TROVE_dom"/>
</dbReference>
<dbReference type="Gene3D" id="3.40.50.410">
    <property type="entry name" value="von Willebrand factor, type A domain"/>
    <property type="match status" value="1"/>
</dbReference>
<dbReference type="GO" id="GO:0005737">
    <property type="term" value="C:cytoplasm"/>
    <property type="evidence" value="ECO:0007669"/>
    <property type="project" value="UniProtKB-SubCell"/>
</dbReference>
<reference evidence="8" key="1">
    <citation type="journal article" date="2015" name="Nature">
        <title>Complex archaea that bridge the gap between prokaryotes and eukaryotes.</title>
        <authorList>
            <person name="Spang A."/>
            <person name="Saw J.H."/>
            <person name="Jorgensen S.L."/>
            <person name="Zaremba-Niedzwiedzka K."/>
            <person name="Martijn J."/>
            <person name="Lind A.E."/>
            <person name="van Eijk R."/>
            <person name="Schleper C."/>
            <person name="Guy L."/>
            <person name="Ettema T.J."/>
        </authorList>
    </citation>
    <scope>NUCLEOTIDE SEQUENCE</scope>
</reference>
<dbReference type="InterPro" id="IPR036465">
    <property type="entry name" value="vWFA_dom_sf"/>
</dbReference>
<proteinExistence type="inferred from homology"/>
<evidence type="ECO:0000256" key="6">
    <source>
        <dbReference type="ARBA" id="ARBA00023274"/>
    </source>
</evidence>
<protein>
    <recommendedName>
        <fullName evidence="7">TROVE domain-containing protein</fullName>
    </recommendedName>
</protein>
<dbReference type="InterPro" id="IPR040322">
    <property type="entry name" value="TROVE2"/>
</dbReference>
<dbReference type="AlphaFoldDB" id="A0A0F8X7I8"/>
<keyword evidence="6" id="KW-0687">Ribonucleoprotein</keyword>
<dbReference type="PANTHER" id="PTHR14202">
    <property type="entry name" value="60 KDA RIBONUCLEOPROTEIN SSA/RO"/>
    <property type="match status" value="1"/>
</dbReference>